<accession>F7Q3P1</accession>
<evidence type="ECO:0000256" key="1">
    <source>
        <dbReference type="SAM" id="SignalP"/>
    </source>
</evidence>
<proteinExistence type="predicted"/>
<dbReference type="EMBL" id="AFNV02000019">
    <property type="protein sequence ID" value="ERJ18417.1"/>
    <property type="molecule type" value="Genomic_DNA"/>
</dbReference>
<dbReference type="GO" id="GO:0016020">
    <property type="term" value="C:membrane"/>
    <property type="evidence" value="ECO:0007669"/>
    <property type="project" value="InterPro"/>
</dbReference>
<comment type="caution">
    <text evidence="3">The sequence shown here is derived from an EMBL/GenBank/DDBJ whole genome shotgun (WGS) entry which is preliminary data.</text>
</comment>
<feature type="domain" description="Porin" evidence="2">
    <location>
        <begin position="15"/>
        <end position="350"/>
    </location>
</feature>
<dbReference type="RefSeq" id="WP_006912122.1">
    <property type="nucleotide sequence ID" value="NZ_AFNV02000019.1"/>
</dbReference>
<reference evidence="3 4" key="1">
    <citation type="journal article" date="2011" name="J. Bacteriol.">
        <title>Genome sequence of Salinisphaera shabanensis, a gammaproteobacterium from the harsh, variable environment of the brine-seawater interface of the Shaban Deep in the Red Sea.</title>
        <authorList>
            <person name="Antunes A."/>
            <person name="Alam I."/>
            <person name="Bajic V.B."/>
            <person name="Stingl U."/>
        </authorList>
    </citation>
    <scope>NUCLEOTIDE SEQUENCE [LARGE SCALE GENOMIC DNA]</scope>
    <source>
        <strain evidence="3 4">E1L3A</strain>
    </source>
</reference>
<keyword evidence="1" id="KW-0732">Signal</keyword>
<evidence type="ECO:0000313" key="3">
    <source>
        <dbReference type="EMBL" id="ERJ18417.1"/>
    </source>
</evidence>
<dbReference type="SUPFAM" id="SSF56935">
    <property type="entry name" value="Porins"/>
    <property type="match status" value="1"/>
</dbReference>
<dbReference type="STRING" id="1033802.SSPSH_002698"/>
<evidence type="ECO:0000259" key="2">
    <source>
        <dbReference type="Pfam" id="PF13609"/>
    </source>
</evidence>
<feature type="signal peptide" evidence="1">
    <location>
        <begin position="1"/>
        <end position="23"/>
    </location>
</feature>
<dbReference type="eggNOG" id="COG3203">
    <property type="taxonomic scope" value="Bacteria"/>
</dbReference>
<name>F7Q3P1_9GAMM</name>
<dbReference type="InterPro" id="IPR033900">
    <property type="entry name" value="Gram_neg_porin_domain"/>
</dbReference>
<dbReference type="GO" id="GO:0015288">
    <property type="term" value="F:porin activity"/>
    <property type="evidence" value="ECO:0007669"/>
    <property type="project" value="InterPro"/>
</dbReference>
<dbReference type="Pfam" id="PF13609">
    <property type="entry name" value="Porin_4"/>
    <property type="match status" value="1"/>
</dbReference>
<reference evidence="3 4" key="2">
    <citation type="journal article" date="2013" name="PLoS ONE">
        <title>INDIGO - INtegrated Data Warehouse of MIcrobial GenOmes with Examples from the Red Sea Extremophiles.</title>
        <authorList>
            <person name="Alam I."/>
            <person name="Antunes A."/>
            <person name="Kamau A.A."/>
            <person name="Ba Alawi W."/>
            <person name="Kalkatawi M."/>
            <person name="Stingl U."/>
            <person name="Bajic V.B."/>
        </authorList>
    </citation>
    <scope>NUCLEOTIDE SEQUENCE [LARGE SCALE GENOMIC DNA]</scope>
    <source>
        <strain evidence="3 4">E1L3A</strain>
    </source>
</reference>
<dbReference type="Gene3D" id="2.40.160.10">
    <property type="entry name" value="Porin"/>
    <property type="match status" value="1"/>
</dbReference>
<gene>
    <name evidence="3" type="ORF">SSPSH_002698</name>
</gene>
<organism evidence="3 4">
    <name type="scientific">Salinisphaera shabanensis E1L3A</name>
    <dbReference type="NCBI Taxonomy" id="1033802"/>
    <lineage>
        <taxon>Bacteria</taxon>
        <taxon>Pseudomonadati</taxon>
        <taxon>Pseudomonadota</taxon>
        <taxon>Gammaproteobacteria</taxon>
        <taxon>Salinisphaerales</taxon>
        <taxon>Salinisphaeraceae</taxon>
        <taxon>Salinisphaera</taxon>
    </lineage>
</organism>
<feature type="chain" id="PRO_5003360200" evidence="1">
    <location>
        <begin position="24"/>
        <end position="388"/>
    </location>
</feature>
<keyword evidence="4" id="KW-1185">Reference proteome</keyword>
<sequence length="388" mass="41645">MKTLHSRYLMPSALSAVTVFAFAAPAHAFEFKVSGQVDRAAIAADNGEDRDIGFVDNVGSNSRFRFTGAQDLDNGYNIGFAYEIGLNENPSTSFDVNNGGGSEDDFLDNRLANVYVEGDFGRFTFGKLDGAANGSSELNYSGTMYLGGGQGISMYAGGVSFLDDEGRVITNLSAASNHFDGISRQNGVRYDTPSLGGAVLSASLDNGHAYELAARYETPFADGGKAGFVLSHLDTQDQDFDIEPDGTVNDNSPRFQETGGTGSLLLPSGITLTASYKQRDYMAEDRATAENYFGGVGYVLDKHHFEASYMQTNDLAGDGSKGRSYGLAYVYDVIDSVELFASYHHLTLDDASYSYTETDAAGDDINITATGDAQDLDILYVGTRLKFL</sequence>
<dbReference type="Proteomes" id="UP000006242">
    <property type="component" value="Unassembled WGS sequence"/>
</dbReference>
<dbReference type="OrthoDB" id="974738at2"/>
<protein>
    <submittedName>
        <fullName evidence="3">Gram-negative porin protein</fullName>
    </submittedName>
</protein>
<dbReference type="InterPro" id="IPR023614">
    <property type="entry name" value="Porin_dom_sf"/>
</dbReference>
<evidence type="ECO:0000313" key="4">
    <source>
        <dbReference type="Proteomes" id="UP000006242"/>
    </source>
</evidence>
<dbReference type="AlphaFoldDB" id="F7Q3P1"/>